<dbReference type="Proteomes" id="UP000221143">
    <property type="component" value="Segment"/>
</dbReference>
<proteinExistence type="predicted"/>
<reference evidence="1 2" key="1">
    <citation type="submission" date="2015-11" db="EMBL/GenBank/DDBJ databases">
        <authorList>
            <person name="Lee I.Y."/>
            <person name="Guerrero C.A."/>
            <person name="Bowman C.A."/>
            <person name="Russell D.A."/>
            <person name="Pope W.H."/>
            <person name="Jacobs-Sera D."/>
            <person name="Hendrix R.W."/>
            <person name="Hatfull G.F."/>
        </authorList>
    </citation>
    <scope>NUCLEOTIDE SEQUENCE [LARGE SCALE GENOMIC DNA]</scope>
</reference>
<organism evidence="1 2">
    <name type="scientific">Arthrobacter phage TaeYoung</name>
    <dbReference type="NCBI Taxonomy" id="1772318"/>
    <lineage>
        <taxon>Viruses</taxon>
        <taxon>Duplodnaviria</taxon>
        <taxon>Heunggongvirae</taxon>
        <taxon>Uroviricota</taxon>
        <taxon>Caudoviricetes</taxon>
        <taxon>Berryhillviridae</taxon>
        <taxon>Marthavirus</taxon>
        <taxon>Marthavirus martha</taxon>
    </lineage>
</organism>
<evidence type="ECO:0000313" key="1">
    <source>
        <dbReference type="EMBL" id="ALY10516.1"/>
    </source>
</evidence>
<accession>A0A0U4JKL2</accession>
<name>A0A0U4JKL2_9CAUD</name>
<evidence type="ECO:0000313" key="2">
    <source>
        <dbReference type="Proteomes" id="UP000221143"/>
    </source>
</evidence>
<sequence>MARRHRCTLVKLTIKRELTRLNRNDEQAPLPLADAVQMFYDGELIQLAQSINDEVLAEHKLSPMPYATIELEQTTKGKTLLVIRTDAIINVKDDEL</sequence>
<dbReference type="EMBL" id="KU160668">
    <property type="protein sequence ID" value="ALY10516.1"/>
    <property type="molecule type" value="Genomic_DNA"/>
</dbReference>
<gene>
    <name evidence="1" type="primary">59</name>
    <name evidence="1" type="ORF">TAEYOUNG_59</name>
</gene>
<protein>
    <submittedName>
        <fullName evidence="1">Uncharacterized protein</fullName>
    </submittedName>
</protein>